<dbReference type="InterPro" id="IPR011545">
    <property type="entry name" value="DEAD/DEAH_box_helicase_dom"/>
</dbReference>
<keyword evidence="1" id="KW-0547">Nucleotide-binding</keyword>
<dbReference type="InterPro" id="IPR050699">
    <property type="entry name" value="RNA-DNA_Helicase"/>
</dbReference>
<evidence type="ECO:0000313" key="8">
    <source>
        <dbReference type="Proteomes" id="UP000886865"/>
    </source>
</evidence>
<dbReference type="Gene3D" id="1.10.3380.30">
    <property type="match status" value="1"/>
</dbReference>
<dbReference type="InterPro" id="IPR001650">
    <property type="entry name" value="Helicase_C-like"/>
</dbReference>
<dbReference type="SUPFAM" id="SSF52540">
    <property type="entry name" value="P-loop containing nucleoside triphosphate hydrolases"/>
    <property type="match status" value="2"/>
</dbReference>
<evidence type="ECO:0000259" key="5">
    <source>
        <dbReference type="PROSITE" id="PS51192"/>
    </source>
</evidence>
<dbReference type="PANTHER" id="PTHR12131:SF1">
    <property type="entry name" value="ATP-DEPENDENT RNA HELICASE SUPV3L1, MITOCHONDRIAL-RELATED"/>
    <property type="match status" value="1"/>
</dbReference>
<keyword evidence="4" id="KW-0067">ATP-binding</keyword>
<evidence type="ECO:0000259" key="6">
    <source>
        <dbReference type="PROSITE" id="PS51194"/>
    </source>
</evidence>
<dbReference type="AlphaFoldDB" id="A0A9D1FJT7"/>
<dbReference type="PROSITE" id="PS51192">
    <property type="entry name" value="HELICASE_ATP_BIND_1"/>
    <property type="match status" value="1"/>
</dbReference>
<dbReference type="Pfam" id="PF00270">
    <property type="entry name" value="DEAD"/>
    <property type="match status" value="1"/>
</dbReference>
<evidence type="ECO:0000313" key="7">
    <source>
        <dbReference type="EMBL" id="HIS75004.1"/>
    </source>
</evidence>
<dbReference type="InterPro" id="IPR027417">
    <property type="entry name" value="P-loop_NTPase"/>
</dbReference>
<feature type="domain" description="Helicase C-terminal" evidence="6">
    <location>
        <begin position="444"/>
        <end position="642"/>
    </location>
</feature>
<dbReference type="GO" id="GO:0004386">
    <property type="term" value="F:helicase activity"/>
    <property type="evidence" value="ECO:0007669"/>
    <property type="project" value="UniProtKB-KW"/>
</dbReference>
<dbReference type="EMBL" id="DVJQ01000072">
    <property type="protein sequence ID" value="HIS75004.1"/>
    <property type="molecule type" value="Genomic_DNA"/>
</dbReference>
<protein>
    <submittedName>
        <fullName evidence="7">DEAD/DEAH box helicase</fullName>
    </submittedName>
</protein>
<dbReference type="Proteomes" id="UP000886865">
    <property type="component" value="Unassembled WGS sequence"/>
</dbReference>
<dbReference type="InterPro" id="IPR014001">
    <property type="entry name" value="Helicase_ATP-bd"/>
</dbReference>
<dbReference type="PROSITE" id="PS51194">
    <property type="entry name" value="HELICASE_CTER"/>
    <property type="match status" value="1"/>
</dbReference>
<dbReference type="SMART" id="SM00490">
    <property type="entry name" value="HELICc"/>
    <property type="match status" value="1"/>
</dbReference>
<reference evidence="7" key="1">
    <citation type="submission" date="2020-10" db="EMBL/GenBank/DDBJ databases">
        <authorList>
            <person name="Gilroy R."/>
        </authorList>
    </citation>
    <scope>NUCLEOTIDE SEQUENCE</scope>
    <source>
        <strain evidence="7">CHK152-2871</strain>
    </source>
</reference>
<organism evidence="7 8">
    <name type="scientific">Candidatus Galligastranaerophilus intestinavium</name>
    <dbReference type="NCBI Taxonomy" id="2840836"/>
    <lineage>
        <taxon>Bacteria</taxon>
        <taxon>Candidatus Galligastranaerophilus</taxon>
    </lineage>
</organism>
<dbReference type="SMART" id="SM01142">
    <property type="entry name" value="DSHCT"/>
    <property type="match status" value="1"/>
</dbReference>
<accession>A0A9D1FJT7</accession>
<evidence type="ECO:0000256" key="1">
    <source>
        <dbReference type="ARBA" id="ARBA00022741"/>
    </source>
</evidence>
<evidence type="ECO:0000256" key="4">
    <source>
        <dbReference type="ARBA" id="ARBA00022840"/>
    </source>
</evidence>
<proteinExistence type="predicted"/>
<dbReference type="InterPro" id="IPR012961">
    <property type="entry name" value="Ski2/MTR4_C"/>
</dbReference>
<dbReference type="GO" id="GO:0003676">
    <property type="term" value="F:nucleic acid binding"/>
    <property type="evidence" value="ECO:0007669"/>
    <property type="project" value="InterPro"/>
</dbReference>
<feature type="domain" description="Helicase ATP-binding" evidence="5">
    <location>
        <begin position="143"/>
        <end position="316"/>
    </location>
</feature>
<gene>
    <name evidence="7" type="ORF">IAA86_08305</name>
</gene>
<dbReference type="SMART" id="SM00487">
    <property type="entry name" value="DEXDc"/>
    <property type="match status" value="1"/>
</dbReference>
<dbReference type="GO" id="GO:0055087">
    <property type="term" value="C:Ski complex"/>
    <property type="evidence" value="ECO:0007669"/>
    <property type="project" value="TreeGrafter"/>
</dbReference>
<keyword evidence="2" id="KW-0378">Hydrolase</keyword>
<dbReference type="GO" id="GO:0016787">
    <property type="term" value="F:hydrolase activity"/>
    <property type="evidence" value="ECO:0007669"/>
    <property type="project" value="UniProtKB-KW"/>
</dbReference>
<keyword evidence="3 7" id="KW-0347">Helicase</keyword>
<dbReference type="Gene3D" id="3.40.50.300">
    <property type="entry name" value="P-loop containing nucleotide triphosphate hydrolases"/>
    <property type="match status" value="2"/>
</dbReference>
<sequence length="903" mass="102557">MKINFNLVKTPFLAGTKNKKQEKMLSGTKQDNVFKSSFPFEQKMLFPSEQYLQLQQYLQQLNTEQKPKDAILENIERARANREQSSQNPFLKEVAKLKDSRSAELDLEKIKSIILPPKSPKQMRSFEDSDKKFILDRYQKDAIDAFVRGENVIVTAPTGMGKTLIAQYGIDDTIKKGKRIIYLSPLKALSNEKFTKFSELFGNYDKDGNFINSNNVGIITGDVVVNPEAQLIVMTTEIYRNMLNLEDAQTTAEIFKDFDGVIYDEFHYLGDPARGTVWEEAVINTPKYMKQMMLSATASNAQEINEWISKLNSAKAAHLTAIAENERFVPLNEYVYGYKKDKGFVIEPLYTKQINPRKLQNGLSDRQKQIASELESLYGQDFQTILKQHNTGGFYINSQEFAFSLMKEKGLEKDKAKQIAYALSDENLNVTNDIRLSYNSKNPPLVPLLKILEKQNKTPALFFIFSKKRCKEQLDEVSQRLGTLLTPEESKKVLNSINEAKESGIYLGSDFDEEYLPKLLMGYAIHHAGMLPAYKSLVEKLSREGLIKACFATETMLAGINMPFKTTVFTSADKFDGRSIVTVAPTTYKQGAGRAGRRGIDDIGNVIVCPQGELGFETFKDIISSKDTKIRSHLNLNYAALLQKPILNNLDNFIEKSFLSYQANEPERARSPQKTLDNSYLSYHSSEIRRVKQDAIRRLNYLEEKGCIQHDGDVYYLTEKGEMAKNIYGINQVLLTELISDPKYTQDLTPEELAALMVIFADVKDDRPKTTFDSEMADVAQKLSPAITLAENIAKEQAARKIDDEIKMSTNLVPAILNFAYMSSENREECIALWKDIFKELKSQYLIMHEGDLLRVFNGTIDLLKTVSEVTFNPELATKANLAINCLKKPPLTDILEYELNIK</sequence>
<reference evidence="7" key="2">
    <citation type="journal article" date="2021" name="PeerJ">
        <title>Extensive microbial diversity within the chicken gut microbiome revealed by metagenomics and culture.</title>
        <authorList>
            <person name="Gilroy R."/>
            <person name="Ravi A."/>
            <person name="Getino M."/>
            <person name="Pursley I."/>
            <person name="Horton D.L."/>
            <person name="Alikhan N.F."/>
            <person name="Baker D."/>
            <person name="Gharbi K."/>
            <person name="Hall N."/>
            <person name="Watson M."/>
            <person name="Adriaenssens E.M."/>
            <person name="Foster-Nyarko E."/>
            <person name="Jarju S."/>
            <person name="Secka A."/>
            <person name="Antonio M."/>
            <person name="Oren A."/>
            <person name="Chaudhuri R.R."/>
            <person name="La Ragione R."/>
            <person name="Hildebrand F."/>
            <person name="Pallen M.J."/>
        </authorList>
    </citation>
    <scope>NUCLEOTIDE SEQUENCE</scope>
    <source>
        <strain evidence="7">CHK152-2871</strain>
    </source>
</reference>
<dbReference type="GO" id="GO:0005524">
    <property type="term" value="F:ATP binding"/>
    <property type="evidence" value="ECO:0007669"/>
    <property type="project" value="UniProtKB-KW"/>
</dbReference>
<comment type="caution">
    <text evidence="7">The sequence shown here is derived from an EMBL/GenBank/DDBJ whole genome shotgun (WGS) entry which is preliminary data.</text>
</comment>
<dbReference type="GO" id="GO:0070478">
    <property type="term" value="P:nuclear-transcribed mRNA catabolic process, 3'-5' exonucleolytic nonsense-mediated decay"/>
    <property type="evidence" value="ECO:0007669"/>
    <property type="project" value="TreeGrafter"/>
</dbReference>
<evidence type="ECO:0000256" key="2">
    <source>
        <dbReference type="ARBA" id="ARBA00022801"/>
    </source>
</evidence>
<dbReference type="PANTHER" id="PTHR12131">
    <property type="entry name" value="ATP-DEPENDENT RNA AND DNA HELICASE"/>
    <property type="match status" value="1"/>
</dbReference>
<dbReference type="Pfam" id="PF08148">
    <property type="entry name" value="DSHCT"/>
    <property type="match status" value="1"/>
</dbReference>
<evidence type="ECO:0000256" key="3">
    <source>
        <dbReference type="ARBA" id="ARBA00022806"/>
    </source>
</evidence>
<name>A0A9D1FJT7_9BACT</name>